<sequence>MIPATHATDVLDIEEQLKLLAGDSCIFTKAVLIPSGSNCPTLVSVPSREGISPRAGNLVLSDVDFRDWLDQGNSDAASSLDLKEVSRTVDKCSAAVGISLPTPMTVVVCPQPFNLATPLDDVHHTNRLVTEHVPGLQTSWKGNVLVFINRSKQSNGFFVLRDAKEIDVALAALVAYRVIAEGEIGRRRN</sequence>
<dbReference type="AlphaFoldDB" id="A0AAW0BKG1"/>
<dbReference type="Proteomes" id="UP001362999">
    <property type="component" value="Unassembled WGS sequence"/>
</dbReference>
<protein>
    <submittedName>
        <fullName evidence="1">Uncharacterized protein</fullName>
    </submittedName>
</protein>
<evidence type="ECO:0000313" key="2">
    <source>
        <dbReference type="Proteomes" id="UP001362999"/>
    </source>
</evidence>
<dbReference type="EMBL" id="JAWWNJ010000030">
    <property type="protein sequence ID" value="KAK7026983.1"/>
    <property type="molecule type" value="Genomic_DNA"/>
</dbReference>
<accession>A0AAW0BKG1</accession>
<gene>
    <name evidence="1" type="ORF">R3P38DRAFT_3191231</name>
</gene>
<comment type="caution">
    <text evidence="1">The sequence shown here is derived from an EMBL/GenBank/DDBJ whole genome shotgun (WGS) entry which is preliminary data.</text>
</comment>
<evidence type="ECO:0000313" key="1">
    <source>
        <dbReference type="EMBL" id="KAK7026983.1"/>
    </source>
</evidence>
<proteinExistence type="predicted"/>
<name>A0AAW0BKG1_9AGAR</name>
<organism evidence="1 2">
    <name type="scientific">Favolaschia claudopus</name>
    <dbReference type="NCBI Taxonomy" id="2862362"/>
    <lineage>
        <taxon>Eukaryota</taxon>
        <taxon>Fungi</taxon>
        <taxon>Dikarya</taxon>
        <taxon>Basidiomycota</taxon>
        <taxon>Agaricomycotina</taxon>
        <taxon>Agaricomycetes</taxon>
        <taxon>Agaricomycetidae</taxon>
        <taxon>Agaricales</taxon>
        <taxon>Marasmiineae</taxon>
        <taxon>Mycenaceae</taxon>
        <taxon>Favolaschia</taxon>
    </lineage>
</organism>
<keyword evidence="2" id="KW-1185">Reference proteome</keyword>
<reference evidence="1 2" key="1">
    <citation type="journal article" date="2024" name="J Genomics">
        <title>Draft genome sequencing and assembly of Favolaschia claudopus CIRM-BRFM 2984 isolated from oak limbs.</title>
        <authorList>
            <person name="Navarro D."/>
            <person name="Drula E."/>
            <person name="Chaduli D."/>
            <person name="Cazenave R."/>
            <person name="Ahrendt S."/>
            <person name="Wang J."/>
            <person name="Lipzen A."/>
            <person name="Daum C."/>
            <person name="Barry K."/>
            <person name="Grigoriev I.V."/>
            <person name="Favel A."/>
            <person name="Rosso M.N."/>
            <person name="Martin F."/>
        </authorList>
    </citation>
    <scope>NUCLEOTIDE SEQUENCE [LARGE SCALE GENOMIC DNA]</scope>
    <source>
        <strain evidence="1 2">CIRM-BRFM 2984</strain>
    </source>
</reference>